<evidence type="ECO:0000256" key="2">
    <source>
        <dbReference type="ARBA" id="ARBA00012808"/>
    </source>
</evidence>
<evidence type="ECO:0000259" key="14">
    <source>
        <dbReference type="PROSITE" id="PS50102"/>
    </source>
</evidence>
<keyword evidence="6 12" id="KW-0694">RNA-binding</keyword>
<proteinExistence type="inferred from homology"/>
<keyword evidence="5" id="KW-0862">Zinc</keyword>
<dbReference type="EC" id="2.1.1.229" evidence="2"/>
<comment type="function">
    <text evidence="9">Catalyzes the methylation of 5-carboxymethyl uridine to 5-methylcarboxymethyl uridine at the wobble position of the anticodon loop in tRNA via its methyltransferase domain. Catalyzes the last step in the formation of 5-methylcarboxymethyl uridine at the wobble position of the anticodon loop in target tRNA. Has a preference for tRNA(Arg) and tRNA(Glu), and does not bind tRNA(Lys). Binds tRNA and catalyzes the iron and alpha-ketoglutarate dependent hydroxylation of 5-methylcarboxymethyl uridine at the wobble position of the anticodon loop in tRNA via its dioxygenase domain, giving rise to 5-(S)-methoxycarbonylhydroxymethyluridine; has a preference for tRNA(Gly). Required for normal survival after DNA damage. May inhibit apoptosis and promote cell survival and angiogenesis.</text>
</comment>
<dbReference type="InterPro" id="IPR027450">
    <property type="entry name" value="AlkB-like"/>
</dbReference>
<feature type="region of interest" description="Disordered" evidence="13">
    <location>
        <begin position="259"/>
        <end position="285"/>
    </location>
</feature>
<dbReference type="CDD" id="cd02440">
    <property type="entry name" value="AdoMet_MTases"/>
    <property type="match status" value="1"/>
</dbReference>
<dbReference type="Pfam" id="PF08241">
    <property type="entry name" value="Methyltransf_11"/>
    <property type="match status" value="1"/>
</dbReference>
<dbReference type="EMBL" id="CM026433">
    <property type="protein sequence ID" value="KAG0554307.1"/>
    <property type="molecule type" value="Genomic_DNA"/>
</dbReference>
<dbReference type="InterPro" id="IPR000504">
    <property type="entry name" value="RRM_dom"/>
</dbReference>
<evidence type="ECO:0000256" key="4">
    <source>
        <dbReference type="ARBA" id="ARBA00022679"/>
    </source>
</evidence>
<evidence type="ECO:0000256" key="10">
    <source>
        <dbReference type="ARBA" id="ARBA00049786"/>
    </source>
</evidence>
<keyword evidence="7" id="KW-0511">Multifunctional enzyme</keyword>
<sequence length="750" mass="83059">MRMENYSMEEMPQITFGKPAHGVPTAYLYVANCGPAVGISYSDIKKAFEVFGPVVNVQPAGTSGSRVYVSYDSVDNAVAARGAWNSVACDALEGRVMVIQHAVPQTQPSAGEQVVVSMSSVDVGIPGLTLYTDFITSEEEQELLHEVDERPWQTLAKRRVQHYGYEFLYKTRNVDLTQRLGELPSVSEPVLKKISLVPDIRNAKEPTLPFDQLTVNEYPRGVGLSPHIDTHSAFEGSILSLSLGGPCIMEFRKYINRGDSPADDNEDMRDESYGNSESMNGQKDDCLPNKSVEVIRKALFLPQRSLLILSGEARYAWHHYIPHHKIDNVNGQVLDRGTRRVSFTFRKVRPGPCSCTFIEHCDSQLSDTRTLALDSSRCSIDEGTKGYASVDSPEEGDFSNEIPYIPVETGSQPKHFNAATPEIEKRYVHKVYNAIAPHFSDTRFAKWPKVALFLESLEPGSVVADAGCGNGKYLGFNKNCFFVGCDISPPLIGICAQHGHEVFVADALHLPHRTGFCDAGISIAVLHHLSNEERRIRAIEELLRVVRPKGRVLFTVWAVEQEDKKLLTKWTPLTCKYTEEWVADTGTTFQRNLSINSLKSINEGESQISSANPCENTPKDTVLEAAQLGRSVGEADTPQQDVGDESLSSDAGIVGEAEQQEYFVPWHLPYHRAEIGGASAAALADGLAKKDDVKRALVYNRYYHCFVEGELQRYRSLPSLSETIRTCTVVILDKSVVPCAFNVSPIAFDV</sequence>
<evidence type="ECO:0000313" key="17">
    <source>
        <dbReference type="Proteomes" id="UP000822688"/>
    </source>
</evidence>
<dbReference type="InterPro" id="IPR035979">
    <property type="entry name" value="RBD_domain_sf"/>
</dbReference>
<dbReference type="GO" id="GO:0106335">
    <property type="term" value="F:tRNA (5-carboxymethyluridine(34)-5-O)-methyltransferase activity"/>
    <property type="evidence" value="ECO:0007669"/>
    <property type="project" value="UniProtKB-EC"/>
</dbReference>
<dbReference type="InterPro" id="IPR029063">
    <property type="entry name" value="SAM-dependent_MTases_sf"/>
</dbReference>
<dbReference type="Proteomes" id="UP000822688">
    <property type="component" value="Chromosome 12"/>
</dbReference>
<evidence type="ECO:0000256" key="7">
    <source>
        <dbReference type="ARBA" id="ARBA00023268"/>
    </source>
</evidence>
<dbReference type="Pfam" id="PF13532">
    <property type="entry name" value="2OG-FeII_Oxy_2"/>
    <property type="match status" value="1"/>
</dbReference>
<dbReference type="PROSITE" id="PS51471">
    <property type="entry name" value="FE2OG_OXY"/>
    <property type="match status" value="1"/>
</dbReference>
<reference evidence="16" key="1">
    <citation type="submission" date="2020-06" db="EMBL/GenBank/DDBJ databases">
        <title>WGS assembly of Ceratodon purpureus strain R40.</title>
        <authorList>
            <person name="Carey S.B."/>
            <person name="Jenkins J."/>
            <person name="Shu S."/>
            <person name="Lovell J.T."/>
            <person name="Sreedasyam A."/>
            <person name="Maumus F."/>
            <person name="Tiley G.P."/>
            <person name="Fernandez-Pozo N."/>
            <person name="Barry K."/>
            <person name="Chen C."/>
            <person name="Wang M."/>
            <person name="Lipzen A."/>
            <person name="Daum C."/>
            <person name="Saski C.A."/>
            <person name="Payton A.C."/>
            <person name="Mcbreen J.C."/>
            <person name="Conrad R.E."/>
            <person name="Kollar L.M."/>
            <person name="Olsson S."/>
            <person name="Huttunen S."/>
            <person name="Landis J.B."/>
            <person name="Wickett N.J."/>
            <person name="Johnson M.G."/>
            <person name="Rensing S.A."/>
            <person name="Grimwood J."/>
            <person name="Schmutz J."/>
            <person name="Mcdaniel S.F."/>
        </authorList>
    </citation>
    <scope>NUCLEOTIDE SEQUENCE</scope>
    <source>
        <strain evidence="16">R40</strain>
    </source>
</reference>
<dbReference type="GO" id="GO:0032259">
    <property type="term" value="P:methylation"/>
    <property type="evidence" value="ECO:0007669"/>
    <property type="project" value="UniProtKB-KW"/>
</dbReference>
<dbReference type="PANTHER" id="PTHR13069:SF21">
    <property type="entry name" value="ALKYLATED DNA REPAIR PROTEIN ALKB HOMOLOG 8"/>
    <property type="match status" value="1"/>
</dbReference>
<dbReference type="FunFam" id="2.60.120.590:FF:000018">
    <property type="entry name" value="ALKylated DNA repair protein AlkB homolog"/>
    <property type="match status" value="1"/>
</dbReference>
<evidence type="ECO:0000256" key="1">
    <source>
        <dbReference type="ARBA" id="ARBA00007879"/>
    </source>
</evidence>
<dbReference type="PANTHER" id="PTHR13069">
    <property type="entry name" value="ALKYLATED DNA REPAIR PROTEIN ALKB HOMOLOG 8"/>
    <property type="match status" value="1"/>
</dbReference>
<dbReference type="SUPFAM" id="SSF51197">
    <property type="entry name" value="Clavaminate synthase-like"/>
    <property type="match status" value="1"/>
</dbReference>
<evidence type="ECO:0000256" key="13">
    <source>
        <dbReference type="SAM" id="MobiDB-lite"/>
    </source>
</evidence>
<accession>A0A8T0G746</accession>
<evidence type="ECO:0000256" key="8">
    <source>
        <dbReference type="ARBA" id="ARBA00034996"/>
    </source>
</evidence>
<dbReference type="GO" id="GO:0003723">
    <property type="term" value="F:RNA binding"/>
    <property type="evidence" value="ECO:0007669"/>
    <property type="project" value="UniProtKB-UniRule"/>
</dbReference>
<evidence type="ECO:0000259" key="15">
    <source>
        <dbReference type="PROSITE" id="PS51471"/>
    </source>
</evidence>
<organism evidence="16 17">
    <name type="scientific">Ceratodon purpureus</name>
    <name type="common">Fire moss</name>
    <name type="synonym">Dicranum purpureum</name>
    <dbReference type="NCBI Taxonomy" id="3225"/>
    <lineage>
        <taxon>Eukaryota</taxon>
        <taxon>Viridiplantae</taxon>
        <taxon>Streptophyta</taxon>
        <taxon>Embryophyta</taxon>
        <taxon>Bryophyta</taxon>
        <taxon>Bryophytina</taxon>
        <taxon>Bryopsida</taxon>
        <taxon>Dicranidae</taxon>
        <taxon>Pseudoditrichales</taxon>
        <taxon>Ditrichaceae</taxon>
        <taxon>Ceratodon</taxon>
    </lineage>
</organism>
<comment type="similarity">
    <text evidence="1">Belongs to the alkB family.</text>
</comment>
<dbReference type="InterPro" id="IPR013216">
    <property type="entry name" value="Methyltransf_11"/>
</dbReference>
<evidence type="ECO:0000256" key="3">
    <source>
        <dbReference type="ARBA" id="ARBA00022603"/>
    </source>
</evidence>
<dbReference type="SUPFAM" id="SSF53335">
    <property type="entry name" value="S-adenosyl-L-methionine-dependent methyltransferases"/>
    <property type="match status" value="1"/>
</dbReference>
<keyword evidence="3" id="KW-0489">Methyltransferase</keyword>
<evidence type="ECO:0000256" key="12">
    <source>
        <dbReference type="PROSITE-ProRule" id="PRU00176"/>
    </source>
</evidence>
<dbReference type="PROSITE" id="PS50102">
    <property type="entry name" value="RRM"/>
    <property type="match status" value="1"/>
</dbReference>
<keyword evidence="17" id="KW-1185">Reference proteome</keyword>
<evidence type="ECO:0000256" key="11">
    <source>
        <dbReference type="ARBA" id="ARBA00049802"/>
    </source>
</evidence>
<gene>
    <name evidence="16" type="ORF">KC19_12G081600</name>
</gene>
<dbReference type="InterPro" id="IPR051422">
    <property type="entry name" value="AlkB_tRNA_MeTrf/Diox"/>
</dbReference>
<dbReference type="Gene3D" id="2.60.120.590">
    <property type="entry name" value="Alpha-ketoglutarate-dependent dioxygenase AlkB-like"/>
    <property type="match status" value="1"/>
</dbReference>
<name>A0A8T0G746_CERPU</name>
<dbReference type="Gene3D" id="3.40.50.150">
    <property type="entry name" value="Vaccinia Virus protein VP39"/>
    <property type="match status" value="1"/>
</dbReference>
<dbReference type="SUPFAM" id="SSF54928">
    <property type="entry name" value="RNA-binding domain, RBD"/>
    <property type="match status" value="1"/>
</dbReference>
<dbReference type="InterPro" id="IPR037151">
    <property type="entry name" value="AlkB-like_sf"/>
</dbReference>
<feature type="domain" description="Fe2OG dioxygenase" evidence="15">
    <location>
        <begin position="209"/>
        <end position="349"/>
    </location>
</feature>
<dbReference type="GO" id="GO:0006400">
    <property type="term" value="P:tRNA modification"/>
    <property type="evidence" value="ECO:0007669"/>
    <property type="project" value="UniProtKB-ARBA"/>
</dbReference>
<evidence type="ECO:0000256" key="5">
    <source>
        <dbReference type="ARBA" id="ARBA00022833"/>
    </source>
</evidence>
<keyword evidence="4" id="KW-0808">Transferase</keyword>
<comment type="catalytic activity">
    <reaction evidence="8">
        <text>5-(carboxymethyl)uridine(34) in tRNA + S-adenosyl-L-methionine = 5-(2-methoxy-2-oxoethyl)uridine(34) in tRNA + S-adenosyl-L-homocysteine</text>
        <dbReference type="Rhea" id="RHEA:43208"/>
        <dbReference type="Rhea" id="RHEA-COMP:10407"/>
        <dbReference type="Rhea" id="RHEA-COMP:10408"/>
        <dbReference type="ChEBI" id="CHEBI:57856"/>
        <dbReference type="ChEBI" id="CHEBI:59789"/>
        <dbReference type="ChEBI" id="CHEBI:74851"/>
        <dbReference type="ChEBI" id="CHEBI:74882"/>
        <dbReference type="EC" id="2.1.1.229"/>
    </reaction>
</comment>
<protein>
    <recommendedName>
        <fullName evidence="2">tRNA (carboxymethyluridine(34)-5-O)-methyltransferase</fullName>
        <ecNumber evidence="2">2.1.1.229</ecNumber>
    </recommendedName>
    <alternativeName>
        <fullName evidence="10">Alkylated DNA repair protein alkB homolog 8</fullName>
    </alternativeName>
    <alternativeName>
        <fullName evidence="11">S-adenosyl-L-methionine-dependent tRNA methyltransferase ALKBH8</fullName>
    </alternativeName>
</protein>
<dbReference type="AlphaFoldDB" id="A0A8T0G746"/>
<evidence type="ECO:0000313" key="16">
    <source>
        <dbReference type="EMBL" id="KAG0554307.1"/>
    </source>
</evidence>
<dbReference type="GO" id="GO:0008757">
    <property type="term" value="F:S-adenosylmethionine-dependent methyltransferase activity"/>
    <property type="evidence" value="ECO:0007669"/>
    <property type="project" value="InterPro"/>
</dbReference>
<comment type="caution">
    <text evidence="16">The sequence shown here is derived from an EMBL/GenBank/DDBJ whole genome shotgun (WGS) entry which is preliminary data.</text>
</comment>
<dbReference type="InterPro" id="IPR005123">
    <property type="entry name" value="Oxoglu/Fe-dep_dioxygenase_dom"/>
</dbReference>
<evidence type="ECO:0000256" key="9">
    <source>
        <dbReference type="ARBA" id="ARBA00045506"/>
    </source>
</evidence>
<feature type="domain" description="RRM" evidence="14">
    <location>
        <begin position="26"/>
        <end position="121"/>
    </location>
</feature>
<evidence type="ECO:0000256" key="6">
    <source>
        <dbReference type="ARBA" id="ARBA00022884"/>
    </source>
</evidence>